<dbReference type="AlphaFoldDB" id="A0A6P6Y3M9"/>
<gene>
    <name evidence="11" type="primary">LOC113794192</name>
</gene>
<evidence type="ECO:0000259" key="9">
    <source>
        <dbReference type="PROSITE" id="PS51914"/>
    </source>
</evidence>
<keyword evidence="10" id="KW-1185">Reference proteome</keyword>
<keyword evidence="3" id="KW-0256">Endoplasmic reticulum</keyword>
<evidence type="ECO:0000256" key="6">
    <source>
        <dbReference type="ARBA" id="ARBA00041108"/>
    </source>
</evidence>
<dbReference type="GO" id="GO:0030968">
    <property type="term" value="P:endoplasmic reticulum unfolded protein response"/>
    <property type="evidence" value="ECO:0007669"/>
    <property type="project" value="InterPro"/>
</dbReference>
<dbReference type="InterPro" id="IPR045149">
    <property type="entry name" value="OS-9-like"/>
</dbReference>
<proteinExistence type="predicted"/>
<dbReference type="GO" id="GO:0005788">
    <property type="term" value="C:endoplasmic reticulum lumen"/>
    <property type="evidence" value="ECO:0007669"/>
    <property type="project" value="TreeGrafter"/>
</dbReference>
<dbReference type="FunFam" id="2.70.130.10:FF:000001">
    <property type="entry name" value="Endoplasmic reticulum lectin 1"/>
    <property type="match status" value="1"/>
</dbReference>
<protein>
    <recommendedName>
        <fullName evidence="6">Endoplasmic reticulum lectin 1</fullName>
    </recommendedName>
    <alternativeName>
        <fullName evidence="7">ER lectin</fullName>
    </alternativeName>
</protein>
<dbReference type="RefSeq" id="XP_027200092.1">
    <property type="nucleotide sequence ID" value="XM_027344291.1"/>
</dbReference>
<dbReference type="KEGG" id="dpte:113794192"/>
<dbReference type="InterPro" id="IPR044865">
    <property type="entry name" value="MRH_dom"/>
</dbReference>
<dbReference type="Gene3D" id="2.70.130.10">
    <property type="entry name" value="Mannose-6-phosphate receptor binding domain"/>
    <property type="match status" value="2"/>
</dbReference>
<dbReference type="Proteomes" id="UP000515146">
    <property type="component" value="Unplaced"/>
</dbReference>
<feature type="domain" description="MRH" evidence="9">
    <location>
        <begin position="359"/>
        <end position="483"/>
    </location>
</feature>
<dbReference type="OMA" id="HGKDDIY"/>
<evidence type="ECO:0000256" key="1">
    <source>
        <dbReference type="ARBA" id="ARBA00004240"/>
    </source>
</evidence>
<name>A0A6P6Y3M9_DERPT</name>
<dbReference type="PANTHER" id="PTHR15414">
    <property type="entry name" value="OS-9-RELATED"/>
    <property type="match status" value="1"/>
</dbReference>
<evidence type="ECO:0000256" key="3">
    <source>
        <dbReference type="ARBA" id="ARBA00022824"/>
    </source>
</evidence>
<dbReference type="GO" id="GO:0030970">
    <property type="term" value="P:retrograde protein transport, ER to cytosol"/>
    <property type="evidence" value="ECO:0007669"/>
    <property type="project" value="TreeGrafter"/>
</dbReference>
<keyword evidence="4" id="KW-1015">Disulfide bond</keyword>
<dbReference type="SUPFAM" id="SSF50911">
    <property type="entry name" value="Mannose 6-phosphate receptor domain"/>
    <property type="match status" value="2"/>
</dbReference>
<accession>A0A6P6Y3M9</accession>
<dbReference type="InterPro" id="IPR012913">
    <property type="entry name" value="OS9-like_dom"/>
</dbReference>
<evidence type="ECO:0000256" key="7">
    <source>
        <dbReference type="ARBA" id="ARBA00041661"/>
    </source>
</evidence>
<dbReference type="Pfam" id="PF07915">
    <property type="entry name" value="PRKCSH"/>
    <property type="match status" value="2"/>
</dbReference>
<dbReference type="GeneID" id="113794192"/>
<evidence type="ECO:0000256" key="5">
    <source>
        <dbReference type="ARBA" id="ARBA00037585"/>
    </source>
</evidence>
<keyword evidence="2 8" id="KW-0732">Signal</keyword>
<dbReference type="PROSITE" id="PS51914">
    <property type="entry name" value="MRH"/>
    <property type="match status" value="2"/>
</dbReference>
<comment type="subcellular location">
    <subcellularLocation>
        <location evidence="1">Endoplasmic reticulum</location>
    </subcellularLocation>
</comment>
<sequence length="499" mass="58341">MFSFLICLLLFSCNTINCNEDNSIQSFTTISNDNNLDSNLNNQKFQSSFFTFDDTTLYRINWLDFSEFQNSNETLKAEELILTNEDQHKYRCIIPNVHAENKLNANTTKNDDLNPYQLLKPLFTKKICSYRPENYWKYEICHGKYIRQFHEDPGIKGSIQEYYLGTFEMDDYSRYEKLYEQRDPSAKLPVINVEDIQLPYIEINMTGGTLCDLSNKKRFTRVLYVCNEAGKHELYSVKETTTCEYEVIVLSSLLCLSPKFKLKKSIENNINCYAMDKMMEKIPKGFELNNIELETKTKRLKAKQNNIIGDSFLESKTILINTIDNGKEVRINFIADTDDYDGSLLNSHSHIIAKFLRGEYCLTGGSGWWKYEFCYGKSVNQFHEEKGEKLMIINLGKWNLDKHIEWIQKDLSRKPKPGKTPKQVWHYYSSGDYCELTQRPRTVEVKLKCRYDPSNPDSVAIYLMEPRTCEYILGVESPIICDLISNVNEYGIFQFTNEE</sequence>
<feature type="signal peptide" evidence="8">
    <location>
        <begin position="1"/>
        <end position="18"/>
    </location>
</feature>
<evidence type="ECO:0000313" key="10">
    <source>
        <dbReference type="Proteomes" id="UP000515146"/>
    </source>
</evidence>
<evidence type="ECO:0000313" key="11">
    <source>
        <dbReference type="RefSeq" id="XP_027200092.1"/>
    </source>
</evidence>
<organism evidence="10 11">
    <name type="scientific">Dermatophagoides pteronyssinus</name>
    <name type="common">European house dust mite</name>
    <dbReference type="NCBI Taxonomy" id="6956"/>
    <lineage>
        <taxon>Eukaryota</taxon>
        <taxon>Metazoa</taxon>
        <taxon>Ecdysozoa</taxon>
        <taxon>Arthropoda</taxon>
        <taxon>Chelicerata</taxon>
        <taxon>Arachnida</taxon>
        <taxon>Acari</taxon>
        <taxon>Acariformes</taxon>
        <taxon>Sarcoptiformes</taxon>
        <taxon>Astigmata</taxon>
        <taxon>Psoroptidia</taxon>
        <taxon>Analgoidea</taxon>
        <taxon>Pyroglyphidae</taxon>
        <taxon>Dermatophagoidinae</taxon>
        <taxon>Dermatophagoides</taxon>
    </lineage>
</organism>
<evidence type="ECO:0000256" key="8">
    <source>
        <dbReference type="SAM" id="SignalP"/>
    </source>
</evidence>
<dbReference type="OrthoDB" id="239053at2759"/>
<comment type="function">
    <text evidence="5">Probable lectin that binds selectively to improperly folded lumenal proteins. May function in endoplasmic reticulum quality control and endoplasmic reticulum-associated degradation (ERAD) of both non-glycosylated proteins and glycoproteins.</text>
</comment>
<feature type="domain" description="MRH" evidence="9">
    <location>
        <begin position="126"/>
        <end position="257"/>
    </location>
</feature>
<dbReference type="InterPro" id="IPR009011">
    <property type="entry name" value="Man6P_isomerase_rcpt-bd_dom_sf"/>
</dbReference>
<dbReference type="PANTHER" id="PTHR15414:SF0">
    <property type="entry name" value="ENDOPLASMIC RETICULUM LECTIN 1"/>
    <property type="match status" value="1"/>
</dbReference>
<feature type="chain" id="PRO_5027664777" description="Endoplasmic reticulum lectin 1" evidence="8">
    <location>
        <begin position="19"/>
        <end position="499"/>
    </location>
</feature>
<dbReference type="InParanoid" id="A0A6P6Y3M9"/>
<evidence type="ECO:0000256" key="4">
    <source>
        <dbReference type="ARBA" id="ARBA00023157"/>
    </source>
</evidence>
<reference evidence="11" key="1">
    <citation type="submission" date="2025-08" db="UniProtKB">
        <authorList>
            <consortium name="RefSeq"/>
        </authorList>
    </citation>
    <scope>IDENTIFICATION</scope>
    <source>
        <strain evidence="11">Airmid</strain>
    </source>
</reference>
<dbReference type="FunCoup" id="A0A6P6Y3M9">
    <property type="interactions" value="1472"/>
</dbReference>
<evidence type="ECO:0000256" key="2">
    <source>
        <dbReference type="ARBA" id="ARBA00022729"/>
    </source>
</evidence>